<dbReference type="InterPro" id="IPR003441">
    <property type="entry name" value="NAC-dom"/>
</dbReference>
<dbReference type="InterPro" id="IPR036093">
    <property type="entry name" value="NAC_dom_sf"/>
</dbReference>
<reference evidence="10 11" key="1">
    <citation type="submission" date="2016-03" db="EMBL/GenBank/DDBJ databases">
        <title>Mechanisms controlling the formation of the plant cell surface in tip-growing cells are functionally conserved among land plants.</title>
        <authorList>
            <person name="Honkanen S."/>
            <person name="Jones V.A."/>
            <person name="Morieri G."/>
            <person name="Champion C."/>
            <person name="Hetherington A.J."/>
            <person name="Kelly S."/>
            <person name="Saint-Marcoux D."/>
            <person name="Proust H."/>
            <person name="Prescott H."/>
            <person name="Dolan L."/>
        </authorList>
    </citation>
    <scope>NUCLEOTIDE SEQUENCE [LARGE SCALE GENOMIC DNA]</scope>
    <source>
        <strain evidence="11">cv. Tak-1 and cv. Tak-2</strain>
        <tissue evidence="10">Whole gametophyte</tissue>
    </source>
</reference>
<evidence type="ECO:0000259" key="8">
    <source>
        <dbReference type="PROSITE" id="PS51005"/>
    </source>
</evidence>
<dbReference type="AlphaFoldDB" id="A0A176WDG2"/>
<dbReference type="PANTHER" id="PTHR31744">
    <property type="entry name" value="PROTEIN CUP-SHAPED COTYLEDON 2-RELATED"/>
    <property type="match status" value="1"/>
</dbReference>
<keyword evidence="7" id="KW-0472">Membrane</keyword>
<feature type="compositionally biased region" description="Polar residues" evidence="6">
    <location>
        <begin position="545"/>
        <end position="561"/>
    </location>
</feature>
<dbReference type="PANTHER" id="PTHR31744:SF210">
    <property type="entry name" value="NAC DOMAIN-CONTAINING PROTEIN 86-LIKE"/>
    <property type="match status" value="1"/>
</dbReference>
<feature type="transmembrane region" description="Helical" evidence="7">
    <location>
        <begin position="798"/>
        <end position="815"/>
    </location>
</feature>
<evidence type="ECO:0000256" key="3">
    <source>
        <dbReference type="ARBA" id="ARBA00023125"/>
    </source>
</evidence>
<feature type="compositionally biased region" description="Basic and acidic residues" evidence="6">
    <location>
        <begin position="568"/>
        <end position="584"/>
    </location>
</feature>
<dbReference type="FunFam" id="2.170.150.80:FF:000002">
    <property type="entry name" value="Nac domain-containing protein 86"/>
    <property type="match status" value="1"/>
</dbReference>
<gene>
    <name evidence="10" type="ORF">AXG93_1962s1350</name>
    <name evidence="9" type="ORF">Mp_4g11910</name>
</gene>
<comment type="subcellular location">
    <subcellularLocation>
        <location evidence="1">Nucleus</location>
    </subcellularLocation>
</comment>
<evidence type="ECO:0000256" key="2">
    <source>
        <dbReference type="ARBA" id="ARBA00023015"/>
    </source>
</evidence>
<feature type="compositionally biased region" description="Low complexity" evidence="6">
    <location>
        <begin position="587"/>
        <end position="601"/>
    </location>
</feature>
<dbReference type="SMR" id="A0A176WDG2"/>
<keyword evidence="2" id="KW-0805">Transcription regulation</keyword>
<dbReference type="Proteomes" id="UP000077202">
    <property type="component" value="Unassembled WGS sequence"/>
</dbReference>
<dbReference type="GO" id="GO:0005634">
    <property type="term" value="C:nucleus"/>
    <property type="evidence" value="ECO:0007669"/>
    <property type="project" value="UniProtKB-SubCell"/>
</dbReference>
<feature type="region of interest" description="Disordered" evidence="6">
    <location>
        <begin position="543"/>
        <end position="607"/>
    </location>
</feature>
<evidence type="ECO:0000256" key="6">
    <source>
        <dbReference type="SAM" id="MobiDB-lite"/>
    </source>
</evidence>
<dbReference type="SUPFAM" id="SSF101941">
    <property type="entry name" value="NAC domain"/>
    <property type="match status" value="1"/>
</dbReference>
<keyword evidence="7" id="KW-1133">Transmembrane helix</keyword>
<feature type="region of interest" description="Disordered" evidence="6">
    <location>
        <begin position="371"/>
        <end position="408"/>
    </location>
</feature>
<dbReference type="PROSITE" id="PS51005">
    <property type="entry name" value="NAC"/>
    <property type="match status" value="1"/>
</dbReference>
<dbReference type="GO" id="GO:0006355">
    <property type="term" value="P:regulation of DNA-templated transcription"/>
    <property type="evidence" value="ECO:0007669"/>
    <property type="project" value="InterPro"/>
</dbReference>
<feature type="domain" description="NAC" evidence="8">
    <location>
        <begin position="6"/>
        <end position="157"/>
    </location>
</feature>
<sequence>MPGMTLPPGFRFHPTDEELVDHYLTNRVKGIPLSYKVIADVDLYKCEPWDLPSKSSLPQVDHEWFFFSPRDRKYPNGSRTNRATEAGYWKATGRDRTVKKESKKTIGMKKTLVFYRGRAPHGERTDWLMHEYRLDGEDFQKMNVPQDAFVLCRVFKKNGFGPPKNPSGGSGSMEEVVDQVDSPGEVKSSPFSENDVKPSMTSLANLAPLSQQLSSPQEGLSENHIMNGVVDNFVGRSSGPFMDDLFVPNENFTRPTRSSEADNSEFSLDEGLEKRNHQKLLDDFYAICPPLDGGGMAPLEDLDPYTDIPGLIDSTKIVRTEFNNKWQEQVAYQEQVNGVYNAWDGVQSLPKHEEQLIFPTHYENDFGPLPTLVQLPSPPTQTSFDDNDTESSSTPSSNNHFTTFQRRTRPSVISPIAAGGYSSPYTAKRRVLLQHRGPVTVPIADLAAEKPSEAKSSLVLKAETVELKLSSDTQATSAEESQVESEVANRQDSTWATNVITAPLSDDSSDDRGDDVSRSSVSCTINSSELAAGSPIQLIKPVSAQPVSDDTSSVHKVSSDASPPRVDVGSRDFESGNVREKQESVSEIESGHSSAAHASTSDVDKSNCHSVEPTCEAAVFNQGETPGYLKKGYVNNSEVMRHMGLGLFEPISALRPADLKSTGRFLPASLKKQVTSRELPAGIGSIHVNAVTVTCSCSSAGRPHVPTKACACYPTFWEGRCEKDTSTKQDCSEAERSETRDEILSRFKRHKGFECLLLLLVVHMVCSILEYRRGHYSFLLHFGDSDFSERFFSSLPRLFRDLLFATFGAMFLYLFQRRSVPWRSIFTRTAVNSEPSSASIF</sequence>
<organism evidence="10 11">
    <name type="scientific">Marchantia polymorpha subsp. ruderalis</name>
    <dbReference type="NCBI Taxonomy" id="1480154"/>
    <lineage>
        <taxon>Eukaryota</taxon>
        <taxon>Viridiplantae</taxon>
        <taxon>Streptophyta</taxon>
        <taxon>Embryophyta</taxon>
        <taxon>Marchantiophyta</taxon>
        <taxon>Marchantiopsida</taxon>
        <taxon>Marchantiidae</taxon>
        <taxon>Marchantiales</taxon>
        <taxon>Marchantiaceae</taxon>
        <taxon>Marchantia</taxon>
    </lineage>
</organism>
<evidence type="ECO:0000313" key="11">
    <source>
        <dbReference type="Proteomes" id="UP000077202"/>
    </source>
</evidence>
<feature type="region of interest" description="Disordered" evidence="6">
    <location>
        <begin position="471"/>
        <end position="520"/>
    </location>
</feature>
<keyword evidence="5" id="KW-0539">Nucleus</keyword>
<reference evidence="9" key="2">
    <citation type="journal article" date="2019" name="Curr. Biol.">
        <title>Chromatin organization in early land plants reveals an ancestral association between H3K27me3, transposons, and constitutive heterochromatin.</title>
        <authorList>
            <person name="Montgomery S.A."/>
            <person name="Tanizawa Y."/>
            <person name="Galik B."/>
            <person name="Wang N."/>
            <person name="Ito T."/>
            <person name="Mochizuki T."/>
            <person name="Akimcheva S."/>
            <person name="Bowman J."/>
            <person name="Cognat V."/>
            <person name="Drouard L."/>
            <person name="Ekker H."/>
            <person name="Houng S."/>
            <person name="Kohchi T."/>
            <person name="Lin S."/>
            <person name="Liu L.D."/>
            <person name="Nakamura Y."/>
            <person name="Valeeva L.R."/>
            <person name="Shakirov E.V."/>
            <person name="Shippen D.E."/>
            <person name="Wei W."/>
            <person name="Yagura M."/>
            <person name="Yamaoka S."/>
            <person name="Yamato K.T."/>
            <person name="Liu C."/>
            <person name="Berger F."/>
        </authorList>
    </citation>
    <scope>NUCLEOTIDE SEQUENCE [LARGE SCALE GENOMIC DNA]</scope>
    <source>
        <strain evidence="9">Tak-1</strain>
    </source>
</reference>
<dbReference type="GO" id="GO:0003677">
    <property type="term" value="F:DNA binding"/>
    <property type="evidence" value="ECO:0007669"/>
    <property type="project" value="UniProtKB-KW"/>
</dbReference>
<evidence type="ECO:0000256" key="7">
    <source>
        <dbReference type="SAM" id="Phobius"/>
    </source>
</evidence>
<evidence type="ECO:0000313" key="10">
    <source>
        <dbReference type="EMBL" id="OAE31278.1"/>
    </source>
</evidence>
<dbReference type="Pfam" id="PF02365">
    <property type="entry name" value="NAM"/>
    <property type="match status" value="1"/>
</dbReference>
<evidence type="ECO:0000313" key="9">
    <source>
        <dbReference type="EMBL" id="BBN08479.1"/>
    </source>
</evidence>
<keyword evidence="4" id="KW-0804">Transcription</keyword>
<dbReference type="Proteomes" id="UP001162541">
    <property type="component" value="Chromosome 4"/>
</dbReference>
<feature type="compositionally biased region" description="Polar residues" evidence="6">
    <location>
        <begin position="490"/>
        <end position="500"/>
    </location>
</feature>
<proteinExistence type="predicted"/>
<reference evidence="12" key="3">
    <citation type="journal article" date="2020" name="Curr. Biol.">
        <title>Chromatin organization in early land plants reveals an ancestral association between H3K27me3, transposons, and constitutive heterochromatin.</title>
        <authorList>
            <person name="Montgomery S.A."/>
            <person name="Tanizawa Y."/>
            <person name="Galik B."/>
            <person name="Wang N."/>
            <person name="Ito T."/>
            <person name="Mochizuki T."/>
            <person name="Akimcheva S."/>
            <person name="Bowman J.L."/>
            <person name="Cognat V."/>
            <person name="Marechal-Drouard L."/>
            <person name="Ekker H."/>
            <person name="Hong S.F."/>
            <person name="Kohchi T."/>
            <person name="Lin S.S."/>
            <person name="Liu L.D."/>
            <person name="Nakamura Y."/>
            <person name="Valeeva L.R."/>
            <person name="Shakirov E.V."/>
            <person name="Shippen D.E."/>
            <person name="Wei W.L."/>
            <person name="Yagura M."/>
            <person name="Yamaoka S."/>
            <person name="Yamato K.T."/>
            <person name="Liu C."/>
            <person name="Berger F."/>
        </authorList>
    </citation>
    <scope>NUCLEOTIDE SEQUENCE [LARGE SCALE GENOMIC DNA]</scope>
    <source>
        <strain evidence="12">Tak-1</strain>
    </source>
</reference>
<keyword evidence="11" id="KW-1185">Reference proteome</keyword>
<feature type="compositionally biased region" description="Polar residues" evidence="6">
    <location>
        <begin position="380"/>
        <end position="405"/>
    </location>
</feature>
<evidence type="ECO:0000256" key="1">
    <source>
        <dbReference type="ARBA" id="ARBA00004123"/>
    </source>
</evidence>
<dbReference type="EMBL" id="LVLJ01001129">
    <property type="protein sequence ID" value="OAE31278.1"/>
    <property type="molecule type" value="Genomic_DNA"/>
</dbReference>
<feature type="compositionally biased region" description="Low complexity" evidence="6">
    <location>
        <begin position="474"/>
        <end position="488"/>
    </location>
</feature>
<keyword evidence="3" id="KW-0238">DNA-binding</keyword>
<feature type="region of interest" description="Disordered" evidence="6">
    <location>
        <begin position="161"/>
        <end position="198"/>
    </location>
</feature>
<protein>
    <recommendedName>
        <fullName evidence="8">NAC domain-containing protein</fullName>
    </recommendedName>
</protein>
<keyword evidence="7" id="KW-0812">Transmembrane</keyword>
<dbReference type="EMBL" id="AP019869">
    <property type="protein sequence ID" value="BBN08479.1"/>
    <property type="molecule type" value="Genomic_DNA"/>
</dbReference>
<dbReference type="Gene3D" id="2.170.150.80">
    <property type="entry name" value="NAC domain"/>
    <property type="match status" value="1"/>
</dbReference>
<name>A0A176WDG2_MARPO</name>
<evidence type="ECO:0000256" key="4">
    <source>
        <dbReference type="ARBA" id="ARBA00023163"/>
    </source>
</evidence>
<evidence type="ECO:0000313" key="12">
    <source>
        <dbReference type="Proteomes" id="UP001162541"/>
    </source>
</evidence>
<accession>A0A176WDG2</accession>
<evidence type="ECO:0000256" key="5">
    <source>
        <dbReference type="ARBA" id="ARBA00023242"/>
    </source>
</evidence>